<sequence>MTQTVTLHYLFDPLCGWCYGASETIATLANHPDIDLQPRATGLFAGNGARPMKSFAAQAWANDQRIAALSGRQFSEAYRRDVLGADDAFLDSTVATLALAAVADTPPAAPPARVIEALAAIQAARYVDGKDVTSPAIVANLLTDLGHAAAAARVLAPDTALADLVRARTAQARDLMAAQNVQGVPALIADVNGRQFGLDASAIYSGPDAILAALGRA</sequence>
<reference evidence="3" key="1">
    <citation type="submission" date="2017-01" db="EMBL/GenBank/DDBJ databases">
        <authorList>
            <person name="Varghese N."/>
            <person name="Submissions S."/>
        </authorList>
    </citation>
    <scope>NUCLEOTIDE SEQUENCE [LARGE SCALE GENOMIC DNA]</scope>
    <source>
        <strain evidence="3">DSM 29591</strain>
    </source>
</reference>
<gene>
    <name evidence="2" type="ORF">SAMN05421665_1780</name>
</gene>
<dbReference type="Proteomes" id="UP000186997">
    <property type="component" value="Unassembled WGS sequence"/>
</dbReference>
<dbReference type="Gene3D" id="3.40.30.10">
    <property type="entry name" value="Glutaredoxin"/>
    <property type="match status" value="1"/>
</dbReference>
<dbReference type="InterPro" id="IPR001853">
    <property type="entry name" value="DSBA-like_thioredoxin_dom"/>
</dbReference>
<evidence type="ECO:0000259" key="1">
    <source>
        <dbReference type="Pfam" id="PF01323"/>
    </source>
</evidence>
<organism evidence="2 3">
    <name type="scientific">Yoonia rosea</name>
    <dbReference type="NCBI Taxonomy" id="287098"/>
    <lineage>
        <taxon>Bacteria</taxon>
        <taxon>Pseudomonadati</taxon>
        <taxon>Pseudomonadota</taxon>
        <taxon>Alphaproteobacteria</taxon>
        <taxon>Rhodobacterales</taxon>
        <taxon>Paracoccaceae</taxon>
        <taxon>Yoonia</taxon>
    </lineage>
</organism>
<dbReference type="InterPro" id="IPR036249">
    <property type="entry name" value="Thioredoxin-like_sf"/>
</dbReference>
<dbReference type="GO" id="GO:0016491">
    <property type="term" value="F:oxidoreductase activity"/>
    <property type="evidence" value="ECO:0007669"/>
    <property type="project" value="InterPro"/>
</dbReference>
<accession>A0A1R3WZR3</accession>
<dbReference type="AlphaFoldDB" id="A0A1R3WZR3"/>
<feature type="domain" description="DSBA-like thioredoxin" evidence="1">
    <location>
        <begin position="10"/>
        <end position="196"/>
    </location>
</feature>
<dbReference type="Pfam" id="PF01323">
    <property type="entry name" value="DSBA"/>
    <property type="match status" value="1"/>
</dbReference>
<dbReference type="RefSeq" id="WP_076659235.1">
    <property type="nucleotide sequence ID" value="NZ_FTPR01000001.1"/>
</dbReference>
<evidence type="ECO:0000313" key="2">
    <source>
        <dbReference type="EMBL" id="SIT84051.1"/>
    </source>
</evidence>
<protein>
    <recommendedName>
        <fullName evidence="1">DSBA-like thioredoxin domain-containing protein</fullName>
    </recommendedName>
</protein>
<evidence type="ECO:0000313" key="3">
    <source>
        <dbReference type="Proteomes" id="UP000186997"/>
    </source>
</evidence>
<dbReference type="SUPFAM" id="SSF52833">
    <property type="entry name" value="Thioredoxin-like"/>
    <property type="match status" value="1"/>
</dbReference>
<dbReference type="OrthoDB" id="9813770at2"/>
<proteinExistence type="predicted"/>
<name>A0A1R3WZR3_9RHOB</name>
<dbReference type="STRING" id="287098.SAMN05421665_1780"/>
<dbReference type="EMBL" id="FTPR01000001">
    <property type="protein sequence ID" value="SIT84051.1"/>
    <property type="molecule type" value="Genomic_DNA"/>
</dbReference>
<keyword evidence="3" id="KW-1185">Reference proteome</keyword>